<accession>A0AA36H046</accession>
<evidence type="ECO:0000256" key="1">
    <source>
        <dbReference type="SAM" id="SignalP"/>
    </source>
</evidence>
<dbReference type="InterPro" id="IPR050491">
    <property type="entry name" value="AmpC-like"/>
</dbReference>
<name>A0AA36H046_CYLNA</name>
<dbReference type="AlphaFoldDB" id="A0AA36H046"/>
<reference evidence="3" key="1">
    <citation type="submission" date="2023-07" db="EMBL/GenBank/DDBJ databases">
        <authorList>
            <consortium name="CYATHOMIX"/>
        </authorList>
    </citation>
    <scope>NUCLEOTIDE SEQUENCE</scope>
    <source>
        <strain evidence="3">N/A</strain>
    </source>
</reference>
<dbReference type="Pfam" id="PF17660">
    <property type="entry name" value="BTRD1"/>
    <property type="match status" value="2"/>
</dbReference>
<feature type="chain" id="PRO_5041456088" description="Beta-lactamase-related domain-containing protein" evidence="1">
    <location>
        <begin position="17"/>
        <end position="794"/>
    </location>
</feature>
<dbReference type="SUPFAM" id="SSF56601">
    <property type="entry name" value="beta-lactamase/transpeptidase-like"/>
    <property type="match status" value="1"/>
</dbReference>
<dbReference type="PANTHER" id="PTHR46825">
    <property type="entry name" value="D-ALANYL-D-ALANINE-CARBOXYPEPTIDASE/ENDOPEPTIDASE AMPH"/>
    <property type="match status" value="1"/>
</dbReference>
<comment type="caution">
    <text evidence="3">The sequence shown here is derived from an EMBL/GenBank/DDBJ whole genome shotgun (WGS) entry which is preliminary data.</text>
</comment>
<sequence length="794" mass="90918">MKRLIIISTIVTLTVAAQLSWEEERRVVDFIRVTLGLEKLRSDSCIKEAEFLLKRPNEVPEDRPLPPGFVFPAEYSSNLAEYFGLSEQRADLIKHSPQNITRRHYSALKRYGSLQIVHPPPPDEQDWVLTSGNESLVDNVLSISLKFSGRLISMGYFIRGRSTHYYAIMHKYTGPVFIKPGPLTYDALMTAIKENKRRDLVLTQVCGQEERPGMITFSTYWERVPEVDYEIWFPGSHNADSQRLKLESSGYRIIHLCGYSENGRGRYVVVWQKQPPTKVQYEAHYGLTLELCLQKDKLLISRGFVATSFRVFNSANQVLCTAIWEQRPKHKSFVIVGDNFDAMYQNFQTNQKIVPRQVSHFIDGSGAVKYVVLWSDMHSGRYPDVAPIWEKRAIPVRFLQGTPELLEESQMDFLIERVEHFMRELDIPGLSIAIAKREQLKFAAGFGFADVRKEEIVTPNHQFRVGSISKPITAAAIMLLVDQGKISLDDKVFGPNSIFGKFCKPRTPPMRKSQNTFMLGGHKFSKRKSYKKYVTDVTVRHLLEHSSGGWDNLQSDPAWIQQQLNTEKLIEYVLENVPLEYPPGTRWIYSNFGYQVLGYLTEYLSQKSYEDFVKTSVFVPAGVHDIQVARPTIGQKAKREVLYYMSGNRLGFDPYEMLSADRIGPWGGWIASPIQMLLFMASVDGFSQRKDSLSPKSVHEWSTPTQCSNSTYGLGWSLNIMGFNGWQHDGRMPGSAAMLVRLDNGLEMAITVNKEYSERDFFHELGYVLHHIGNNYDWWDDDVDLFDSLCADPC</sequence>
<evidence type="ECO:0000313" key="3">
    <source>
        <dbReference type="EMBL" id="CAJ0601585.1"/>
    </source>
</evidence>
<dbReference type="PANTHER" id="PTHR46825:SF13">
    <property type="entry name" value="BETA-LACTAMASE-RELATED DOMAIN-CONTAINING PROTEIN"/>
    <property type="match status" value="1"/>
</dbReference>
<proteinExistence type="predicted"/>
<organism evidence="3 4">
    <name type="scientific">Cylicocyclus nassatus</name>
    <name type="common">Nematode worm</name>
    <dbReference type="NCBI Taxonomy" id="53992"/>
    <lineage>
        <taxon>Eukaryota</taxon>
        <taxon>Metazoa</taxon>
        <taxon>Ecdysozoa</taxon>
        <taxon>Nematoda</taxon>
        <taxon>Chromadorea</taxon>
        <taxon>Rhabditida</taxon>
        <taxon>Rhabditina</taxon>
        <taxon>Rhabditomorpha</taxon>
        <taxon>Strongyloidea</taxon>
        <taxon>Strongylidae</taxon>
        <taxon>Cylicocyclus</taxon>
    </lineage>
</organism>
<dbReference type="InterPro" id="IPR001466">
    <property type="entry name" value="Beta-lactam-related"/>
</dbReference>
<evidence type="ECO:0000313" key="4">
    <source>
        <dbReference type="Proteomes" id="UP001176961"/>
    </source>
</evidence>
<feature type="domain" description="Beta-lactamase-related" evidence="2">
    <location>
        <begin position="416"/>
        <end position="764"/>
    </location>
</feature>
<feature type="signal peptide" evidence="1">
    <location>
        <begin position="1"/>
        <end position="16"/>
    </location>
</feature>
<dbReference type="InterPro" id="IPR012338">
    <property type="entry name" value="Beta-lactam/transpept-like"/>
</dbReference>
<dbReference type="Gene3D" id="3.40.710.10">
    <property type="entry name" value="DD-peptidase/beta-lactamase superfamily"/>
    <property type="match status" value="1"/>
</dbReference>
<dbReference type="Pfam" id="PF00144">
    <property type="entry name" value="Beta-lactamase"/>
    <property type="match status" value="1"/>
</dbReference>
<gene>
    <name evidence="3" type="ORF">CYNAS_LOCUS13568</name>
</gene>
<protein>
    <recommendedName>
        <fullName evidence="2">Beta-lactamase-related domain-containing protein</fullName>
    </recommendedName>
</protein>
<evidence type="ECO:0000259" key="2">
    <source>
        <dbReference type="Pfam" id="PF00144"/>
    </source>
</evidence>
<dbReference type="EMBL" id="CATQJL010000305">
    <property type="protein sequence ID" value="CAJ0601585.1"/>
    <property type="molecule type" value="Genomic_DNA"/>
</dbReference>
<keyword evidence="1" id="KW-0732">Signal</keyword>
<dbReference type="InterPro" id="IPR049511">
    <property type="entry name" value="PGH-like_rpt"/>
</dbReference>
<dbReference type="Proteomes" id="UP001176961">
    <property type="component" value="Unassembled WGS sequence"/>
</dbReference>
<keyword evidence="4" id="KW-1185">Reference proteome</keyword>